<feature type="compositionally biased region" description="Acidic residues" evidence="1">
    <location>
        <begin position="17"/>
        <end position="30"/>
    </location>
</feature>
<feature type="compositionally biased region" description="Basic and acidic residues" evidence="1">
    <location>
        <begin position="31"/>
        <end position="40"/>
    </location>
</feature>
<keyword evidence="3" id="KW-1185">Reference proteome</keyword>
<dbReference type="GO" id="GO:0031412">
    <property type="term" value="P:gas vesicle organization"/>
    <property type="evidence" value="ECO:0007669"/>
    <property type="project" value="InterPro"/>
</dbReference>
<gene>
    <name evidence="2" type="ORF">SAMN05660976_06023</name>
</gene>
<organism evidence="2 3">
    <name type="scientific">Nonomuraea pusilla</name>
    <dbReference type="NCBI Taxonomy" id="46177"/>
    <lineage>
        <taxon>Bacteria</taxon>
        <taxon>Bacillati</taxon>
        <taxon>Actinomycetota</taxon>
        <taxon>Actinomycetes</taxon>
        <taxon>Streptosporangiales</taxon>
        <taxon>Streptosporangiaceae</taxon>
        <taxon>Nonomuraea</taxon>
    </lineage>
</organism>
<dbReference type="Pfam" id="PF05800">
    <property type="entry name" value="GvpO"/>
    <property type="match status" value="1"/>
</dbReference>
<proteinExistence type="predicted"/>
<dbReference type="STRING" id="46177.SAMN05660976_06023"/>
<feature type="compositionally biased region" description="Basic residues" evidence="1">
    <location>
        <begin position="1"/>
        <end position="10"/>
    </location>
</feature>
<dbReference type="AlphaFoldDB" id="A0A1H8B4W9"/>
<evidence type="ECO:0000256" key="1">
    <source>
        <dbReference type="SAM" id="MobiDB-lite"/>
    </source>
</evidence>
<protein>
    <submittedName>
        <fullName evidence="2">Gas vesicle synthesis protein GvpO</fullName>
    </submittedName>
</protein>
<sequence length="136" mass="15117">MPAQRRLRAKRPPENVEPFDELPEEEPPEEEPPRRDRAQEPPEPAGRRLNAATAGGAGLRHITELTAREAEGVTLVKPQGDGWLVDVEVVEDRRIPSSGDILALYEAELDAGGDLVSYRRLKRYRRGSGDLGEATR</sequence>
<name>A0A1H8B4W9_9ACTN</name>
<evidence type="ECO:0000313" key="3">
    <source>
        <dbReference type="Proteomes" id="UP000198953"/>
    </source>
</evidence>
<reference evidence="2 3" key="1">
    <citation type="submission" date="2016-10" db="EMBL/GenBank/DDBJ databases">
        <authorList>
            <person name="de Groot N.N."/>
        </authorList>
    </citation>
    <scope>NUCLEOTIDE SEQUENCE [LARGE SCALE GENOMIC DNA]</scope>
    <source>
        <strain evidence="2 3">DSM 43357</strain>
    </source>
</reference>
<feature type="region of interest" description="Disordered" evidence="1">
    <location>
        <begin position="1"/>
        <end position="57"/>
    </location>
</feature>
<accession>A0A1H8B4W9</accession>
<dbReference type="Proteomes" id="UP000198953">
    <property type="component" value="Unassembled WGS sequence"/>
</dbReference>
<dbReference type="InterPro" id="IPR008634">
    <property type="entry name" value="Gas-vesicle_GvpO"/>
</dbReference>
<dbReference type="RefSeq" id="WP_236715016.1">
    <property type="nucleotide sequence ID" value="NZ_BBZG01000004.1"/>
</dbReference>
<evidence type="ECO:0000313" key="2">
    <source>
        <dbReference type="EMBL" id="SEM77922.1"/>
    </source>
</evidence>
<dbReference type="EMBL" id="FOBF01000017">
    <property type="protein sequence ID" value="SEM77922.1"/>
    <property type="molecule type" value="Genomic_DNA"/>
</dbReference>